<evidence type="ECO:0000256" key="2">
    <source>
        <dbReference type="ARBA" id="ARBA00022695"/>
    </source>
</evidence>
<dbReference type="EMBL" id="JAHKSW010000025">
    <property type="protein sequence ID" value="KAG7316765.1"/>
    <property type="molecule type" value="Genomic_DNA"/>
</dbReference>
<protein>
    <recommendedName>
        <fullName evidence="6">Murine leukemia virus integrase C-terminal domain-containing protein</fullName>
    </recommendedName>
</protein>
<evidence type="ECO:0000259" key="6">
    <source>
        <dbReference type="Pfam" id="PF18697"/>
    </source>
</evidence>
<keyword evidence="4" id="KW-0255">Endonuclease</keyword>
<comment type="caution">
    <text evidence="7">The sequence shown here is derived from an EMBL/GenBank/DDBJ whole genome shotgun (WGS) entry which is preliminary data.</text>
</comment>
<accession>A0A9D3N6X9</accession>
<keyword evidence="8" id="KW-1185">Reference proteome</keyword>
<dbReference type="Gene3D" id="2.30.30.850">
    <property type="match status" value="1"/>
</dbReference>
<evidence type="ECO:0000313" key="7">
    <source>
        <dbReference type="EMBL" id="KAG7316765.1"/>
    </source>
</evidence>
<sequence length="149" mass="16958">MTHLTPHEMLTGRPMPVPYLRGPYKGPSLEQLESELGNYVKHLTEIHRAIFQQVKGATEGRTSEIDEELRTVKPGDWVYVKVFKRRWNEPRRVGPLKVVLATPTAVKVEDNLLAAGEAGTFDFVFIDADKQNNDQYYGIAALNKKLHKE</sequence>
<dbReference type="GO" id="GO:0008171">
    <property type="term" value="F:O-methyltransferase activity"/>
    <property type="evidence" value="ECO:0007669"/>
    <property type="project" value="InterPro"/>
</dbReference>
<gene>
    <name evidence="7" type="ORF">KOW79_020306</name>
</gene>
<dbReference type="OrthoDB" id="8947436at2759"/>
<keyword evidence="1" id="KW-0808">Transferase</keyword>
<evidence type="ECO:0000256" key="3">
    <source>
        <dbReference type="ARBA" id="ARBA00022722"/>
    </source>
</evidence>
<evidence type="ECO:0000313" key="8">
    <source>
        <dbReference type="Proteomes" id="UP000824219"/>
    </source>
</evidence>
<name>A0A9D3N6X9_9TELE</name>
<dbReference type="Proteomes" id="UP000824219">
    <property type="component" value="Linkage Group LG25"/>
</dbReference>
<feature type="domain" description="Murine leukemia virus integrase C-terminal" evidence="6">
    <location>
        <begin position="73"/>
        <end position="109"/>
    </location>
</feature>
<dbReference type="GO" id="GO:0016779">
    <property type="term" value="F:nucleotidyltransferase activity"/>
    <property type="evidence" value="ECO:0007669"/>
    <property type="project" value="UniProtKB-KW"/>
</dbReference>
<reference evidence="7 8" key="1">
    <citation type="submission" date="2021-06" db="EMBL/GenBank/DDBJ databases">
        <title>Chromosome-level genome assembly of the red-tail catfish (Hemibagrus wyckioides).</title>
        <authorList>
            <person name="Shao F."/>
        </authorList>
    </citation>
    <scope>NUCLEOTIDE SEQUENCE [LARGE SCALE GENOMIC DNA]</scope>
    <source>
        <strain evidence="7">EC202008001</strain>
        <tissue evidence="7">Blood</tissue>
    </source>
</reference>
<dbReference type="GO" id="GO:0032259">
    <property type="term" value="P:methylation"/>
    <property type="evidence" value="ECO:0007669"/>
    <property type="project" value="UniProtKB-KW"/>
</dbReference>
<keyword evidence="5" id="KW-0378">Hydrolase</keyword>
<evidence type="ECO:0000256" key="5">
    <source>
        <dbReference type="ARBA" id="ARBA00022801"/>
    </source>
</evidence>
<dbReference type="InterPro" id="IPR040643">
    <property type="entry name" value="MLVIN_C"/>
</dbReference>
<evidence type="ECO:0000256" key="4">
    <source>
        <dbReference type="ARBA" id="ARBA00022759"/>
    </source>
</evidence>
<dbReference type="Pfam" id="PF18697">
    <property type="entry name" value="MLVIN_C"/>
    <property type="match status" value="1"/>
</dbReference>
<proteinExistence type="predicted"/>
<dbReference type="AlphaFoldDB" id="A0A9D3N6X9"/>
<keyword evidence="2" id="KW-0548">Nucleotidyltransferase</keyword>
<dbReference type="GO" id="GO:0016787">
    <property type="term" value="F:hydrolase activity"/>
    <property type="evidence" value="ECO:0007669"/>
    <property type="project" value="UniProtKB-KW"/>
</dbReference>
<keyword evidence="3" id="KW-0540">Nuclease</keyword>
<organism evidence="7 8">
    <name type="scientific">Hemibagrus wyckioides</name>
    <dbReference type="NCBI Taxonomy" id="337641"/>
    <lineage>
        <taxon>Eukaryota</taxon>
        <taxon>Metazoa</taxon>
        <taxon>Chordata</taxon>
        <taxon>Craniata</taxon>
        <taxon>Vertebrata</taxon>
        <taxon>Euteleostomi</taxon>
        <taxon>Actinopterygii</taxon>
        <taxon>Neopterygii</taxon>
        <taxon>Teleostei</taxon>
        <taxon>Ostariophysi</taxon>
        <taxon>Siluriformes</taxon>
        <taxon>Bagridae</taxon>
        <taxon>Hemibagrus</taxon>
    </lineage>
</organism>
<evidence type="ECO:0000256" key="1">
    <source>
        <dbReference type="ARBA" id="ARBA00022679"/>
    </source>
</evidence>
<dbReference type="GO" id="GO:0004519">
    <property type="term" value="F:endonuclease activity"/>
    <property type="evidence" value="ECO:0007669"/>
    <property type="project" value="UniProtKB-KW"/>
</dbReference>